<dbReference type="EMBL" id="KN835215">
    <property type="protein sequence ID" value="KIK43333.1"/>
    <property type="molecule type" value="Genomic_DNA"/>
</dbReference>
<evidence type="ECO:0000313" key="1">
    <source>
        <dbReference type="EMBL" id="KIK43333.1"/>
    </source>
</evidence>
<reference evidence="2" key="2">
    <citation type="submission" date="2015-01" db="EMBL/GenBank/DDBJ databases">
        <title>Evolutionary Origins and Diversification of the Mycorrhizal Mutualists.</title>
        <authorList>
            <consortium name="DOE Joint Genome Institute"/>
            <consortium name="Mycorrhizal Genomics Consortium"/>
            <person name="Kohler A."/>
            <person name="Kuo A."/>
            <person name="Nagy L.G."/>
            <person name="Floudas D."/>
            <person name="Copeland A."/>
            <person name="Barry K.W."/>
            <person name="Cichocki N."/>
            <person name="Veneault-Fourrey C."/>
            <person name="LaButti K."/>
            <person name="Lindquist E.A."/>
            <person name="Lipzen A."/>
            <person name="Lundell T."/>
            <person name="Morin E."/>
            <person name="Murat C."/>
            <person name="Riley R."/>
            <person name="Ohm R."/>
            <person name="Sun H."/>
            <person name="Tunlid A."/>
            <person name="Henrissat B."/>
            <person name="Grigoriev I.V."/>
            <person name="Hibbett D.S."/>
            <person name="Martin F."/>
        </authorList>
    </citation>
    <scope>NUCLEOTIDE SEQUENCE [LARGE SCALE GENOMIC DNA]</scope>
    <source>
        <strain evidence="2">UH-Slu-Lm8-n1</strain>
    </source>
</reference>
<gene>
    <name evidence="1" type="ORF">CY34DRAFT_803908</name>
</gene>
<evidence type="ECO:0000313" key="2">
    <source>
        <dbReference type="Proteomes" id="UP000054485"/>
    </source>
</evidence>
<protein>
    <submittedName>
        <fullName evidence="1">Uncharacterized protein</fullName>
    </submittedName>
</protein>
<dbReference type="Proteomes" id="UP000054485">
    <property type="component" value="Unassembled WGS sequence"/>
</dbReference>
<dbReference type="AlphaFoldDB" id="A0A0D0BJA6"/>
<reference evidence="1 2" key="1">
    <citation type="submission" date="2014-04" db="EMBL/GenBank/DDBJ databases">
        <authorList>
            <consortium name="DOE Joint Genome Institute"/>
            <person name="Kuo A."/>
            <person name="Ruytinx J."/>
            <person name="Rineau F."/>
            <person name="Colpaert J."/>
            <person name="Kohler A."/>
            <person name="Nagy L.G."/>
            <person name="Floudas D."/>
            <person name="Copeland A."/>
            <person name="Barry K.W."/>
            <person name="Cichocki N."/>
            <person name="Veneault-Fourrey C."/>
            <person name="LaButti K."/>
            <person name="Lindquist E.A."/>
            <person name="Lipzen A."/>
            <person name="Lundell T."/>
            <person name="Morin E."/>
            <person name="Murat C."/>
            <person name="Sun H."/>
            <person name="Tunlid A."/>
            <person name="Henrissat B."/>
            <person name="Grigoriev I.V."/>
            <person name="Hibbett D.S."/>
            <person name="Martin F."/>
            <person name="Nordberg H.P."/>
            <person name="Cantor M.N."/>
            <person name="Hua S.X."/>
        </authorList>
    </citation>
    <scope>NUCLEOTIDE SEQUENCE [LARGE SCALE GENOMIC DNA]</scope>
    <source>
        <strain evidence="1 2">UH-Slu-Lm8-n1</strain>
    </source>
</reference>
<keyword evidence="2" id="KW-1185">Reference proteome</keyword>
<dbReference type="InParanoid" id="A0A0D0BJA6"/>
<organism evidence="1 2">
    <name type="scientific">Suillus luteus UH-Slu-Lm8-n1</name>
    <dbReference type="NCBI Taxonomy" id="930992"/>
    <lineage>
        <taxon>Eukaryota</taxon>
        <taxon>Fungi</taxon>
        <taxon>Dikarya</taxon>
        <taxon>Basidiomycota</taxon>
        <taxon>Agaricomycotina</taxon>
        <taxon>Agaricomycetes</taxon>
        <taxon>Agaricomycetidae</taxon>
        <taxon>Boletales</taxon>
        <taxon>Suillineae</taxon>
        <taxon>Suillaceae</taxon>
        <taxon>Suillus</taxon>
    </lineage>
</organism>
<sequence length="57" mass="6600">MNPSLRNSFSNGPPRIDEEILKSQLRFEDHSRRGTIWYFFLSTPHGNRPAPVVCIQS</sequence>
<accession>A0A0D0BJA6</accession>
<dbReference type="HOGENOM" id="CLU_2998061_0_0_1"/>
<proteinExistence type="predicted"/>
<name>A0A0D0BJA6_9AGAM</name>